<feature type="region of interest" description="Disordered" evidence="1">
    <location>
        <begin position="91"/>
        <end position="111"/>
    </location>
</feature>
<protein>
    <recommendedName>
        <fullName evidence="5">DUF1517 domain-containing protein</fullName>
    </recommendedName>
</protein>
<name>A0AAV9IRQ1_CYACA</name>
<proteinExistence type="predicted"/>
<evidence type="ECO:0008006" key="5">
    <source>
        <dbReference type="Google" id="ProtNLM"/>
    </source>
</evidence>
<dbReference type="PANTHER" id="PTHR33975">
    <property type="entry name" value="MYELIN-ASSOCIATED OLIGODENDROCYTE BASIC PROTEIN"/>
    <property type="match status" value="1"/>
</dbReference>
<organism evidence="3 4">
    <name type="scientific">Cyanidium caldarium</name>
    <name type="common">Red alga</name>
    <dbReference type="NCBI Taxonomy" id="2771"/>
    <lineage>
        <taxon>Eukaryota</taxon>
        <taxon>Rhodophyta</taxon>
        <taxon>Bangiophyceae</taxon>
        <taxon>Cyanidiales</taxon>
        <taxon>Cyanidiaceae</taxon>
        <taxon>Cyanidium</taxon>
    </lineage>
</organism>
<feature type="transmembrane region" description="Helical" evidence="2">
    <location>
        <begin position="135"/>
        <end position="161"/>
    </location>
</feature>
<dbReference type="PANTHER" id="PTHR33975:SF2">
    <property type="entry name" value="MYELIN-ASSOCIATED OLIGODENDROCYTE BASIC PROTEIN"/>
    <property type="match status" value="1"/>
</dbReference>
<evidence type="ECO:0000256" key="1">
    <source>
        <dbReference type="SAM" id="MobiDB-lite"/>
    </source>
</evidence>
<evidence type="ECO:0000313" key="4">
    <source>
        <dbReference type="Proteomes" id="UP001301350"/>
    </source>
</evidence>
<accession>A0AAV9IRQ1</accession>
<keyword evidence="4" id="KW-1185">Reference proteome</keyword>
<evidence type="ECO:0000256" key="2">
    <source>
        <dbReference type="SAM" id="Phobius"/>
    </source>
</evidence>
<dbReference type="EMBL" id="JANCYW010000003">
    <property type="protein sequence ID" value="KAK4534980.1"/>
    <property type="molecule type" value="Genomic_DNA"/>
</dbReference>
<dbReference type="InterPro" id="IPR053023">
    <property type="entry name" value="FLAP_modulator"/>
</dbReference>
<keyword evidence="2" id="KW-1133">Transmembrane helix</keyword>
<dbReference type="Pfam" id="PF07466">
    <property type="entry name" value="DUF1517"/>
    <property type="match status" value="1"/>
</dbReference>
<keyword evidence="2" id="KW-0812">Transmembrane</keyword>
<reference evidence="3 4" key="1">
    <citation type="submission" date="2022-07" db="EMBL/GenBank/DDBJ databases">
        <title>Genome-wide signatures of adaptation to extreme environments.</title>
        <authorList>
            <person name="Cho C.H."/>
            <person name="Yoon H.S."/>
        </authorList>
    </citation>
    <scope>NUCLEOTIDE SEQUENCE [LARGE SCALE GENOMIC DNA]</scope>
    <source>
        <strain evidence="3 4">DBV 063 E5</strain>
    </source>
</reference>
<keyword evidence="2" id="KW-0472">Membrane</keyword>
<gene>
    <name evidence="3" type="ORF">CDCA_CDCA03G1005</name>
</gene>
<dbReference type="InterPro" id="IPR010903">
    <property type="entry name" value="DUF1517"/>
</dbReference>
<comment type="caution">
    <text evidence="3">The sequence shown here is derived from an EMBL/GenBank/DDBJ whole genome shotgun (WGS) entry which is preliminary data.</text>
</comment>
<feature type="compositionally biased region" description="Low complexity" evidence="1">
    <location>
        <begin position="99"/>
        <end position="111"/>
    </location>
</feature>
<dbReference type="PIRSF" id="PIRSF037221">
    <property type="entry name" value="DUF1517"/>
    <property type="match status" value="1"/>
</dbReference>
<dbReference type="Proteomes" id="UP001301350">
    <property type="component" value="Unassembled WGS sequence"/>
</dbReference>
<dbReference type="AlphaFoldDB" id="A0AAV9IRQ1"/>
<sequence length="376" mass="40744">MFPVAFTVPLRVGVAHGLTLGRRTPLCVQRRISVARRGAVNMCDGARASPSEEERRTRAVPPLLRQGLGVLAALVLATAPLLADVAPADAAQGGGRMGGSSFRSMPRSAPRSFAPPSAPRSYFYSPAPVMPITPFYFGPVVMPFGFTGLGTLLFAAAFFAFASRALSSVGAVTGLGGGPDDTVDVEKVTVTKMKVGLLSTARELQRELEEIAYRGNTNSVEGLQQILQETTLSLYRNPEYWSYGSLSTKTVAQERAEEAFTKETFTERSKLERETLANVAGRIRENKARRGAGDVFPTSRVGQYIVVTLVVASTGRLSDMPKQIRSTRDIETALRILGSVPHEALQGVEVIWSPQSFDDVLTEEELLTDHPELMRL</sequence>
<evidence type="ECO:0000313" key="3">
    <source>
        <dbReference type="EMBL" id="KAK4534980.1"/>
    </source>
</evidence>